<keyword evidence="2" id="KW-1185">Reference proteome</keyword>
<dbReference type="Proteomes" id="UP001430953">
    <property type="component" value="Unassembled WGS sequence"/>
</dbReference>
<sequence length="115" mass="13637">MSKIIAYCNELVHTSRSWCIKVNARHLKFDHNRRRKIRICTETLYVAIGAEDHHRLRLQPKSFSVREIALSKPDDELFVVFPLWPPRESRSREFRYLSTALGCLLKRLKKINTCL</sequence>
<proteinExistence type="predicted"/>
<dbReference type="EMBL" id="JADYXP020000005">
    <property type="protein sequence ID" value="KAL0123913.1"/>
    <property type="molecule type" value="Genomic_DNA"/>
</dbReference>
<reference evidence="1 2" key="1">
    <citation type="submission" date="2023-03" db="EMBL/GenBank/DDBJ databases">
        <title>High recombination rates correlate with genetic variation in Cardiocondyla obscurior ants.</title>
        <authorList>
            <person name="Errbii M."/>
        </authorList>
    </citation>
    <scope>NUCLEOTIDE SEQUENCE [LARGE SCALE GENOMIC DNA]</scope>
    <source>
        <strain evidence="1">Alpha-2009</strain>
        <tissue evidence="1">Whole body</tissue>
    </source>
</reference>
<organism evidence="1 2">
    <name type="scientific">Cardiocondyla obscurior</name>
    <dbReference type="NCBI Taxonomy" id="286306"/>
    <lineage>
        <taxon>Eukaryota</taxon>
        <taxon>Metazoa</taxon>
        <taxon>Ecdysozoa</taxon>
        <taxon>Arthropoda</taxon>
        <taxon>Hexapoda</taxon>
        <taxon>Insecta</taxon>
        <taxon>Pterygota</taxon>
        <taxon>Neoptera</taxon>
        <taxon>Endopterygota</taxon>
        <taxon>Hymenoptera</taxon>
        <taxon>Apocrita</taxon>
        <taxon>Aculeata</taxon>
        <taxon>Formicoidea</taxon>
        <taxon>Formicidae</taxon>
        <taxon>Myrmicinae</taxon>
        <taxon>Cardiocondyla</taxon>
    </lineage>
</organism>
<protein>
    <submittedName>
        <fullName evidence="1">Uncharacterized protein</fullName>
    </submittedName>
</protein>
<evidence type="ECO:0000313" key="1">
    <source>
        <dbReference type="EMBL" id="KAL0123913.1"/>
    </source>
</evidence>
<evidence type="ECO:0000313" key="2">
    <source>
        <dbReference type="Proteomes" id="UP001430953"/>
    </source>
</evidence>
<comment type="caution">
    <text evidence="1">The sequence shown here is derived from an EMBL/GenBank/DDBJ whole genome shotgun (WGS) entry which is preliminary data.</text>
</comment>
<name>A0AAW2G7C4_9HYME</name>
<dbReference type="AlphaFoldDB" id="A0AAW2G7C4"/>
<gene>
    <name evidence="1" type="ORF">PUN28_006030</name>
</gene>
<accession>A0AAW2G7C4</accession>